<proteinExistence type="predicted"/>
<name>A0A9P5PTG4_9AGAR</name>
<comment type="caution">
    <text evidence="2">The sequence shown here is derived from an EMBL/GenBank/DDBJ whole genome shotgun (WGS) entry which is preliminary data.</text>
</comment>
<dbReference type="Proteomes" id="UP000772434">
    <property type="component" value="Unassembled WGS sequence"/>
</dbReference>
<keyword evidence="3" id="KW-1185">Reference proteome</keyword>
<feature type="signal peptide" evidence="1">
    <location>
        <begin position="1"/>
        <end position="21"/>
    </location>
</feature>
<organism evidence="2 3">
    <name type="scientific">Rhodocollybia butyracea</name>
    <dbReference type="NCBI Taxonomy" id="206335"/>
    <lineage>
        <taxon>Eukaryota</taxon>
        <taxon>Fungi</taxon>
        <taxon>Dikarya</taxon>
        <taxon>Basidiomycota</taxon>
        <taxon>Agaricomycotina</taxon>
        <taxon>Agaricomycetes</taxon>
        <taxon>Agaricomycetidae</taxon>
        <taxon>Agaricales</taxon>
        <taxon>Marasmiineae</taxon>
        <taxon>Omphalotaceae</taxon>
        <taxon>Rhodocollybia</taxon>
    </lineage>
</organism>
<evidence type="ECO:0000313" key="3">
    <source>
        <dbReference type="Proteomes" id="UP000772434"/>
    </source>
</evidence>
<dbReference type="AlphaFoldDB" id="A0A9P5PTG4"/>
<dbReference type="EMBL" id="JADNRY010000056">
    <property type="protein sequence ID" value="KAF9068872.1"/>
    <property type="molecule type" value="Genomic_DNA"/>
</dbReference>
<feature type="chain" id="PRO_5040339129" description="Hydrophobin" evidence="1">
    <location>
        <begin position="22"/>
        <end position="112"/>
    </location>
</feature>
<evidence type="ECO:0000313" key="2">
    <source>
        <dbReference type="EMBL" id="KAF9068872.1"/>
    </source>
</evidence>
<sequence length="112" mass="11860">MKFTSAFALAFAAATTVSVQAGCPSGTTHQCCADTESVLEIGLGVLLNLGFNLLHLNLGLDVGNGVGVDLCCDADVHDGVAVNCSLGYSIMYKTYVINFAEFWFPTIFTQNK</sequence>
<reference evidence="2" key="1">
    <citation type="submission" date="2020-11" db="EMBL/GenBank/DDBJ databases">
        <authorList>
            <consortium name="DOE Joint Genome Institute"/>
            <person name="Ahrendt S."/>
            <person name="Riley R."/>
            <person name="Andreopoulos W."/>
            <person name="Labutti K."/>
            <person name="Pangilinan J."/>
            <person name="Ruiz-Duenas F.J."/>
            <person name="Barrasa J.M."/>
            <person name="Sanchez-Garcia M."/>
            <person name="Camarero S."/>
            <person name="Miyauchi S."/>
            <person name="Serrano A."/>
            <person name="Linde D."/>
            <person name="Babiker R."/>
            <person name="Drula E."/>
            <person name="Ayuso-Fernandez I."/>
            <person name="Pacheco R."/>
            <person name="Padilla G."/>
            <person name="Ferreira P."/>
            <person name="Barriuso J."/>
            <person name="Kellner H."/>
            <person name="Castanera R."/>
            <person name="Alfaro M."/>
            <person name="Ramirez L."/>
            <person name="Pisabarro A.G."/>
            <person name="Kuo A."/>
            <person name="Tritt A."/>
            <person name="Lipzen A."/>
            <person name="He G."/>
            <person name="Yan M."/>
            <person name="Ng V."/>
            <person name="Cullen D."/>
            <person name="Martin F."/>
            <person name="Rosso M.-N."/>
            <person name="Henrissat B."/>
            <person name="Hibbett D."/>
            <person name="Martinez A.T."/>
            <person name="Grigoriev I.V."/>
        </authorList>
    </citation>
    <scope>NUCLEOTIDE SEQUENCE</scope>
    <source>
        <strain evidence="2">AH 40177</strain>
    </source>
</reference>
<gene>
    <name evidence="2" type="ORF">BDP27DRAFT_1363779</name>
</gene>
<evidence type="ECO:0008006" key="4">
    <source>
        <dbReference type="Google" id="ProtNLM"/>
    </source>
</evidence>
<protein>
    <recommendedName>
        <fullName evidence="4">Hydrophobin</fullName>
    </recommendedName>
</protein>
<accession>A0A9P5PTG4</accession>
<evidence type="ECO:0000256" key="1">
    <source>
        <dbReference type="SAM" id="SignalP"/>
    </source>
</evidence>
<keyword evidence="1" id="KW-0732">Signal</keyword>